<accession>A0LE90</accession>
<proteinExistence type="predicted"/>
<reference evidence="3 4" key="1">
    <citation type="submission" date="2006-10" db="EMBL/GenBank/DDBJ databases">
        <title>Complete sequence of Syntrophobacter fumaroxidans MPOB.</title>
        <authorList>
            <consortium name="US DOE Joint Genome Institute"/>
            <person name="Copeland A."/>
            <person name="Lucas S."/>
            <person name="Lapidus A."/>
            <person name="Barry K."/>
            <person name="Detter J.C."/>
            <person name="Glavina del Rio T."/>
            <person name="Hammon N."/>
            <person name="Israni S."/>
            <person name="Pitluck S."/>
            <person name="Goltsman E.G."/>
            <person name="Martinez M."/>
            <person name="Schmutz J."/>
            <person name="Larimer F."/>
            <person name="Land M."/>
            <person name="Hauser L."/>
            <person name="Kyrpides N."/>
            <person name="Kim E."/>
            <person name="Boone D.R."/>
            <person name="Brockman F."/>
            <person name="Culley D."/>
            <person name="Ferry J."/>
            <person name="Gunsalus R."/>
            <person name="McInerney M.J."/>
            <person name="Morrison M."/>
            <person name="Plugge C."/>
            <person name="Rohlin L."/>
            <person name="Scholten J."/>
            <person name="Sieber J."/>
            <person name="Stams A.J.M."/>
            <person name="Worm P."/>
            <person name="Henstra A.M."/>
            <person name="Richardson P."/>
        </authorList>
    </citation>
    <scope>NUCLEOTIDE SEQUENCE [LARGE SCALE GENOMIC DNA]</scope>
    <source>
        <strain evidence="4">DSM 10017 / MPOB</strain>
    </source>
</reference>
<dbReference type="AlphaFoldDB" id="A0LE90"/>
<evidence type="ECO:0000313" key="4">
    <source>
        <dbReference type="Proteomes" id="UP000001784"/>
    </source>
</evidence>
<sequence precursor="true">MKALFFKAAVFSICLAIAGTGAVPSAGGEPCDGTYGSGPNRFVLATGSPGELGLVKALADVFTARTNTTLCWKKAGSGESLKMLKEKTADVIMGHSPDAEKKAVAEGWAANHTLIGSNEFFIVGPATDPAGIANTSSAVEAYRKIAETKAKFFSRGDNSGTHKKELQIWAKAGVTPSGDWYVVTKQFMIATLRMADSERGYFMTDSSTWVAEKKNLKNLKVLLKGDKILVNVYHGLCQPPGSTPGAEWAAKFIAFVASDEGQNIIRGFGKDLHGEGLYNDAAYAKQFE</sequence>
<keyword evidence="4" id="KW-1185">Reference proteome</keyword>
<dbReference type="HOGENOM" id="CLU_061511_0_0_7"/>
<dbReference type="InterPro" id="IPR024370">
    <property type="entry name" value="PBP_domain"/>
</dbReference>
<dbReference type="Proteomes" id="UP000001784">
    <property type="component" value="Chromosome"/>
</dbReference>
<feature type="signal peptide" evidence="1">
    <location>
        <begin position="1"/>
        <end position="18"/>
    </location>
</feature>
<gene>
    <name evidence="3" type="ordered locus">Sfum_0039</name>
</gene>
<organism evidence="3 4">
    <name type="scientific">Syntrophobacter fumaroxidans (strain DSM 10017 / MPOB)</name>
    <dbReference type="NCBI Taxonomy" id="335543"/>
    <lineage>
        <taxon>Bacteria</taxon>
        <taxon>Pseudomonadati</taxon>
        <taxon>Thermodesulfobacteriota</taxon>
        <taxon>Syntrophobacteria</taxon>
        <taxon>Syntrophobacterales</taxon>
        <taxon>Syntrophobacteraceae</taxon>
        <taxon>Syntrophobacter</taxon>
    </lineage>
</organism>
<dbReference type="Pfam" id="PF12849">
    <property type="entry name" value="PBP_like_2"/>
    <property type="match status" value="1"/>
</dbReference>
<feature type="domain" description="PBP" evidence="2">
    <location>
        <begin position="35"/>
        <end position="260"/>
    </location>
</feature>
<evidence type="ECO:0000313" key="3">
    <source>
        <dbReference type="EMBL" id="ABK15742.1"/>
    </source>
</evidence>
<dbReference type="SUPFAM" id="SSF53850">
    <property type="entry name" value="Periplasmic binding protein-like II"/>
    <property type="match status" value="1"/>
</dbReference>
<evidence type="ECO:0000259" key="2">
    <source>
        <dbReference type="Pfam" id="PF12849"/>
    </source>
</evidence>
<dbReference type="PANTHER" id="PTHR37945">
    <property type="entry name" value="EXTRACELLULAR TUNGSTATE BINDING PROTEIN"/>
    <property type="match status" value="1"/>
</dbReference>
<dbReference type="STRING" id="335543.Sfum_0039"/>
<feature type="chain" id="PRO_5002626483" evidence="1">
    <location>
        <begin position="19"/>
        <end position="288"/>
    </location>
</feature>
<dbReference type="InterPro" id="IPR052738">
    <property type="entry name" value="ABC-Tungstate_binding"/>
</dbReference>
<dbReference type="RefSeq" id="WP_011696915.1">
    <property type="nucleotide sequence ID" value="NC_008554.1"/>
</dbReference>
<dbReference type="OrthoDB" id="186379at2"/>
<dbReference type="EMBL" id="CP000478">
    <property type="protein sequence ID" value="ABK15742.1"/>
    <property type="molecule type" value="Genomic_DNA"/>
</dbReference>
<protein>
    <submittedName>
        <fullName evidence="3">ABC transporter, periplasmic substrate-binding protein, putative</fullName>
    </submittedName>
</protein>
<evidence type="ECO:0000256" key="1">
    <source>
        <dbReference type="SAM" id="SignalP"/>
    </source>
</evidence>
<dbReference type="KEGG" id="sfu:Sfum_0039"/>
<keyword evidence="1" id="KW-0732">Signal</keyword>
<name>A0LE90_SYNFM</name>
<dbReference type="InParanoid" id="A0LE90"/>
<dbReference type="PANTHER" id="PTHR37945:SF1">
    <property type="entry name" value="EXTRACELLULAR TUNGSTATE BINDING PROTEIN"/>
    <property type="match status" value="1"/>
</dbReference>
<dbReference type="Gene3D" id="3.40.190.10">
    <property type="entry name" value="Periplasmic binding protein-like II"/>
    <property type="match status" value="2"/>
</dbReference>
<dbReference type="eggNOG" id="COG2998">
    <property type="taxonomic scope" value="Bacteria"/>
</dbReference>